<dbReference type="InterPro" id="IPR050807">
    <property type="entry name" value="TransReg_Diox_bact_type"/>
</dbReference>
<evidence type="ECO:0000259" key="2">
    <source>
        <dbReference type="PROSITE" id="PS50943"/>
    </source>
</evidence>
<name>A0A3G8JQJ5_9ACTN</name>
<dbReference type="CDD" id="cd02209">
    <property type="entry name" value="cupin_XRE_C"/>
    <property type="match status" value="1"/>
</dbReference>
<dbReference type="Proteomes" id="UP000271469">
    <property type="component" value="Chromosome"/>
</dbReference>
<dbReference type="InterPro" id="IPR013096">
    <property type="entry name" value="Cupin_2"/>
</dbReference>
<dbReference type="GO" id="GO:0005829">
    <property type="term" value="C:cytosol"/>
    <property type="evidence" value="ECO:0007669"/>
    <property type="project" value="TreeGrafter"/>
</dbReference>
<evidence type="ECO:0000313" key="3">
    <source>
        <dbReference type="EMBL" id="AZG47178.1"/>
    </source>
</evidence>
<dbReference type="Gene3D" id="2.60.120.10">
    <property type="entry name" value="Jelly Rolls"/>
    <property type="match status" value="1"/>
</dbReference>
<dbReference type="InterPro" id="IPR011051">
    <property type="entry name" value="RmlC_Cupin_sf"/>
</dbReference>
<evidence type="ECO:0000256" key="1">
    <source>
        <dbReference type="ARBA" id="ARBA00023125"/>
    </source>
</evidence>
<dbReference type="SUPFAM" id="SSF51182">
    <property type="entry name" value="RmlC-like cupins"/>
    <property type="match status" value="1"/>
</dbReference>
<dbReference type="Pfam" id="PF07883">
    <property type="entry name" value="Cupin_2"/>
    <property type="match status" value="1"/>
</dbReference>
<protein>
    <submittedName>
        <fullName evidence="3">HTH-type transcriptional regulator SutR</fullName>
    </submittedName>
</protein>
<dbReference type="PROSITE" id="PS50943">
    <property type="entry name" value="HTH_CROC1"/>
    <property type="match status" value="1"/>
</dbReference>
<gene>
    <name evidence="3" type="primary">sutR_4</name>
    <name evidence="3" type="ORF">D7316_03786</name>
</gene>
<proteinExistence type="predicted"/>
<keyword evidence="4" id="KW-1185">Reference proteome</keyword>
<dbReference type="AlphaFoldDB" id="A0A3G8JQJ5"/>
<dbReference type="GO" id="GO:0003677">
    <property type="term" value="F:DNA binding"/>
    <property type="evidence" value="ECO:0007669"/>
    <property type="project" value="UniProtKB-KW"/>
</dbReference>
<dbReference type="KEGG" id="gom:D7316_03786"/>
<dbReference type="CDD" id="cd00093">
    <property type="entry name" value="HTH_XRE"/>
    <property type="match status" value="1"/>
</dbReference>
<dbReference type="EMBL" id="CP033972">
    <property type="protein sequence ID" value="AZG47178.1"/>
    <property type="molecule type" value="Genomic_DNA"/>
</dbReference>
<dbReference type="PANTHER" id="PTHR46797:SF1">
    <property type="entry name" value="METHYLPHOSPHONATE SYNTHASE"/>
    <property type="match status" value="1"/>
</dbReference>
<dbReference type="Gene3D" id="1.10.260.40">
    <property type="entry name" value="lambda repressor-like DNA-binding domains"/>
    <property type="match status" value="1"/>
</dbReference>
<dbReference type="SUPFAM" id="SSF47413">
    <property type="entry name" value="lambda repressor-like DNA-binding domains"/>
    <property type="match status" value="1"/>
</dbReference>
<dbReference type="InterPro" id="IPR014710">
    <property type="entry name" value="RmlC-like_jellyroll"/>
</dbReference>
<dbReference type="Pfam" id="PF01381">
    <property type="entry name" value="HTH_3"/>
    <property type="match status" value="1"/>
</dbReference>
<dbReference type="GO" id="GO:0003700">
    <property type="term" value="F:DNA-binding transcription factor activity"/>
    <property type="evidence" value="ECO:0007669"/>
    <property type="project" value="TreeGrafter"/>
</dbReference>
<keyword evidence="1" id="KW-0238">DNA-binding</keyword>
<accession>A0A3G8JQJ5</accession>
<feature type="domain" description="HTH cro/C1-type" evidence="2">
    <location>
        <begin position="6"/>
        <end position="60"/>
    </location>
</feature>
<reference evidence="3 4" key="1">
    <citation type="submission" date="2018-11" db="EMBL/GenBank/DDBJ databases">
        <title>Gordonia insulae sp. nov., isolated from an island soil.</title>
        <authorList>
            <person name="Kim Y.S."/>
            <person name="Kim S.B."/>
        </authorList>
    </citation>
    <scope>NUCLEOTIDE SEQUENCE [LARGE SCALE GENOMIC DNA]</scope>
    <source>
        <strain evidence="3 4">MMS17-SY073</strain>
    </source>
</reference>
<evidence type="ECO:0000313" key="4">
    <source>
        <dbReference type="Proteomes" id="UP000271469"/>
    </source>
</evidence>
<organism evidence="3 4">
    <name type="scientific">Gordonia insulae</name>
    <dbReference type="NCBI Taxonomy" id="2420509"/>
    <lineage>
        <taxon>Bacteria</taxon>
        <taxon>Bacillati</taxon>
        <taxon>Actinomycetota</taxon>
        <taxon>Actinomycetes</taxon>
        <taxon>Mycobacteriales</taxon>
        <taxon>Gordoniaceae</taxon>
        <taxon>Gordonia</taxon>
    </lineage>
</organism>
<dbReference type="OrthoDB" id="5584941at2"/>
<dbReference type="PANTHER" id="PTHR46797">
    <property type="entry name" value="HTH-TYPE TRANSCRIPTIONAL REGULATOR"/>
    <property type="match status" value="1"/>
</dbReference>
<dbReference type="RefSeq" id="WP_124709582.1">
    <property type="nucleotide sequence ID" value="NZ_CP033972.1"/>
</dbReference>
<sequence>MLGTTIREVRKARGLTMVQLAEQAGVSQGLISQVENGRADPSLETLRRLAEALGVPLFDLFQDGAPSPVNVLRAGSRVSVTTPTGSLTYEKLSPPSATLEVLRGRLEPNDVSSAEPHAHPASECVVVESGAMVVEVAGERIELGAGDSAIYDSRLPHRYLNESGSVAVFLVFASPPSF</sequence>
<dbReference type="SMART" id="SM00530">
    <property type="entry name" value="HTH_XRE"/>
    <property type="match status" value="1"/>
</dbReference>
<dbReference type="InterPro" id="IPR001387">
    <property type="entry name" value="Cro/C1-type_HTH"/>
</dbReference>
<dbReference type="InterPro" id="IPR010982">
    <property type="entry name" value="Lambda_DNA-bd_dom_sf"/>
</dbReference>